<gene>
    <name evidence="2" type="ORF">BpHYR1_038888</name>
</gene>
<dbReference type="EMBL" id="REGN01010107">
    <property type="protein sequence ID" value="RMZ99691.1"/>
    <property type="molecule type" value="Genomic_DNA"/>
</dbReference>
<name>A0A3M7PKQ7_BRAPC</name>
<dbReference type="Proteomes" id="UP000276133">
    <property type="component" value="Unassembled WGS sequence"/>
</dbReference>
<organism evidence="2 3">
    <name type="scientific">Brachionus plicatilis</name>
    <name type="common">Marine rotifer</name>
    <name type="synonym">Brachionus muelleri</name>
    <dbReference type="NCBI Taxonomy" id="10195"/>
    <lineage>
        <taxon>Eukaryota</taxon>
        <taxon>Metazoa</taxon>
        <taxon>Spiralia</taxon>
        <taxon>Gnathifera</taxon>
        <taxon>Rotifera</taxon>
        <taxon>Eurotatoria</taxon>
        <taxon>Monogononta</taxon>
        <taxon>Pseudotrocha</taxon>
        <taxon>Ploima</taxon>
        <taxon>Brachionidae</taxon>
        <taxon>Brachionus</taxon>
    </lineage>
</organism>
<protein>
    <submittedName>
        <fullName evidence="2">Uncharacterized protein</fullName>
    </submittedName>
</protein>
<feature type="region of interest" description="Disordered" evidence="1">
    <location>
        <begin position="19"/>
        <end position="72"/>
    </location>
</feature>
<reference evidence="2 3" key="1">
    <citation type="journal article" date="2018" name="Sci. Rep.">
        <title>Genomic signatures of local adaptation to the degree of environmental predictability in rotifers.</title>
        <authorList>
            <person name="Franch-Gras L."/>
            <person name="Hahn C."/>
            <person name="Garcia-Roger E.M."/>
            <person name="Carmona M.J."/>
            <person name="Serra M."/>
            <person name="Gomez A."/>
        </authorList>
    </citation>
    <scope>NUCLEOTIDE SEQUENCE [LARGE SCALE GENOMIC DNA]</scope>
    <source>
        <strain evidence="2">HYR1</strain>
    </source>
</reference>
<accession>A0A3M7PKQ7</accession>
<dbReference type="AlphaFoldDB" id="A0A3M7PKQ7"/>
<evidence type="ECO:0000313" key="2">
    <source>
        <dbReference type="EMBL" id="RMZ99691.1"/>
    </source>
</evidence>
<evidence type="ECO:0000256" key="1">
    <source>
        <dbReference type="SAM" id="MobiDB-lite"/>
    </source>
</evidence>
<proteinExistence type="predicted"/>
<keyword evidence="3" id="KW-1185">Reference proteome</keyword>
<feature type="region of interest" description="Disordered" evidence="1">
    <location>
        <begin position="107"/>
        <end position="128"/>
    </location>
</feature>
<sequence>MAKVCFRELSTHDVCSHFHRSDPNQQTWRNDDQKGFSGNSRGRSFHNKGRNLYSSSGQEHHGKGDSNWDTPINPLKNYELFDTYINSERSAKGDIQKSEDQRTIAIQTTNESTPSKEWSFKPTNFTLK</sequence>
<evidence type="ECO:0000313" key="3">
    <source>
        <dbReference type="Proteomes" id="UP000276133"/>
    </source>
</evidence>
<comment type="caution">
    <text evidence="2">The sequence shown here is derived from an EMBL/GenBank/DDBJ whole genome shotgun (WGS) entry which is preliminary data.</text>
</comment>